<evidence type="ECO:0000313" key="2">
    <source>
        <dbReference type="Proteomes" id="UP000317318"/>
    </source>
</evidence>
<accession>A0A517R6N7</accession>
<organism evidence="1 2">
    <name type="scientific">Stratiformator vulcanicus</name>
    <dbReference type="NCBI Taxonomy" id="2527980"/>
    <lineage>
        <taxon>Bacteria</taxon>
        <taxon>Pseudomonadati</taxon>
        <taxon>Planctomycetota</taxon>
        <taxon>Planctomycetia</taxon>
        <taxon>Planctomycetales</taxon>
        <taxon>Planctomycetaceae</taxon>
        <taxon>Stratiformator</taxon>
    </lineage>
</organism>
<proteinExistence type="predicted"/>
<name>A0A517R6N7_9PLAN</name>
<dbReference type="AlphaFoldDB" id="A0A517R6N7"/>
<dbReference type="EMBL" id="CP036268">
    <property type="protein sequence ID" value="QDT39548.1"/>
    <property type="molecule type" value="Genomic_DNA"/>
</dbReference>
<sequence length="331" mass="36040">MRRLAIVLTLLIGSVIGCTGSGKSRWAMSDALYRDKWGKPYEHSKLHPDSLKRRLVQANDATFVKQRTGVTVGGFGADQPVAAGAEFGLVYFPASWVEARGTLAGVIAEGAETANGGLNLALRAHSPTRLSPFVGVGSYIGAGKRTLSAEDDQRDNDGDLFIDEAGEESEESHGFLTIYPEAGLHYWLSPSFRLTGSAAYHVTSQGRDADFLAFGLSITFVPPNDASDIFMPPQPPPGHVEVGHDDTGITHYKRSRSLENAAEKALRPASPTSSPRLQTYEAQENEVTAFELAEPDPLDPPYEPMRDPEYLRMKYQPTLPAPPVRIEVDDE</sequence>
<keyword evidence="2" id="KW-1185">Reference proteome</keyword>
<dbReference type="Proteomes" id="UP000317318">
    <property type="component" value="Chromosome"/>
</dbReference>
<reference evidence="1 2" key="1">
    <citation type="submission" date="2019-02" db="EMBL/GenBank/DDBJ databases">
        <title>Deep-cultivation of Planctomycetes and their phenomic and genomic characterization uncovers novel biology.</title>
        <authorList>
            <person name="Wiegand S."/>
            <person name="Jogler M."/>
            <person name="Boedeker C."/>
            <person name="Pinto D."/>
            <person name="Vollmers J."/>
            <person name="Rivas-Marin E."/>
            <person name="Kohn T."/>
            <person name="Peeters S.H."/>
            <person name="Heuer A."/>
            <person name="Rast P."/>
            <person name="Oberbeckmann S."/>
            <person name="Bunk B."/>
            <person name="Jeske O."/>
            <person name="Meyerdierks A."/>
            <person name="Storesund J.E."/>
            <person name="Kallscheuer N."/>
            <person name="Luecker S."/>
            <person name="Lage O.M."/>
            <person name="Pohl T."/>
            <person name="Merkel B.J."/>
            <person name="Hornburger P."/>
            <person name="Mueller R.-W."/>
            <person name="Bruemmer F."/>
            <person name="Labrenz M."/>
            <person name="Spormann A.M."/>
            <person name="Op den Camp H."/>
            <person name="Overmann J."/>
            <person name="Amann R."/>
            <person name="Jetten M.S.M."/>
            <person name="Mascher T."/>
            <person name="Medema M.H."/>
            <person name="Devos D.P."/>
            <person name="Kaster A.-K."/>
            <person name="Ovreas L."/>
            <person name="Rohde M."/>
            <person name="Galperin M.Y."/>
            <person name="Jogler C."/>
        </authorList>
    </citation>
    <scope>NUCLEOTIDE SEQUENCE [LARGE SCALE GENOMIC DNA]</scope>
    <source>
        <strain evidence="1 2">Pan189</strain>
    </source>
</reference>
<evidence type="ECO:0000313" key="1">
    <source>
        <dbReference type="EMBL" id="QDT39548.1"/>
    </source>
</evidence>
<dbReference type="PROSITE" id="PS51257">
    <property type="entry name" value="PROKAR_LIPOPROTEIN"/>
    <property type="match status" value="1"/>
</dbReference>
<dbReference type="RefSeq" id="WP_145365680.1">
    <property type="nucleotide sequence ID" value="NZ_CP036268.1"/>
</dbReference>
<dbReference type="OrthoDB" id="258860at2"/>
<protein>
    <submittedName>
        <fullName evidence="1">Uncharacterized protein</fullName>
    </submittedName>
</protein>
<gene>
    <name evidence="1" type="ORF">Pan189_39570</name>
</gene>
<dbReference type="KEGG" id="svp:Pan189_39570"/>